<dbReference type="OrthoDB" id="9977471at2759"/>
<evidence type="ECO:0000256" key="6">
    <source>
        <dbReference type="SAM" id="SignalP"/>
    </source>
</evidence>
<dbReference type="Proteomes" id="UP000192223">
    <property type="component" value="Unplaced"/>
</dbReference>
<feature type="region of interest" description="Disordered" evidence="5">
    <location>
        <begin position="419"/>
        <end position="441"/>
    </location>
</feature>
<dbReference type="KEGG" id="apln:108744119"/>
<protein>
    <submittedName>
        <fullName evidence="8">Protein yellow-like</fullName>
    </submittedName>
</protein>
<feature type="compositionally biased region" description="Polar residues" evidence="5">
    <location>
        <begin position="419"/>
        <end position="432"/>
    </location>
</feature>
<proteinExistence type="inferred from homology"/>
<sequence>MLNLVFSLSVLLILTSVLCQHPPVTQFRVIRQWKYFNFTWPDESTYIKAVEQHHYSPKNIILKRLRYYDGWYYLTLPRMKSGTPATLVKIPESLKRGTAPPLEPFPSWQMNVEGNCEALQNVQSIEIDDKGLMWIVDLGVTSVVEKEPNTTCPSKLVIYDINKQKVVVSYVFPDDVVDVEGYLYDIVVDGNFAYITDNSADSPGIVVYSMKDNDSWKISHPKSMSAEPNAQEFRLNGVVISQPINIAPIALGPRLRVSNGRVILSDDRDVYYSPFSSFHLYSITTDILRNKNNHGNFDGVIRDWGQKASQTDSMIMDNQGILYYSLLTDNSIGLWDSKTPFTSAQRVVARDNNYIQWLSSFSFDNRGNLTVASTRMQNLIAYGEFNITQNNFWILSAHSGGRSYVYDFNEYQPLPTTSPDYDGTSDNGSLEVNPTVSRTPSTTVSSTIANFSTTVVITTSTSSSTNSPLDHPDDYSNMVQSSGSQGGLKIFWGCVSLVLFGYYTNW</sequence>
<name>A0A1W4XS25_AGRPL</name>
<keyword evidence="7" id="KW-1185">Reference proteome</keyword>
<keyword evidence="3" id="KW-0964">Secreted</keyword>
<evidence type="ECO:0000313" key="7">
    <source>
        <dbReference type="Proteomes" id="UP000192223"/>
    </source>
</evidence>
<dbReference type="RefSeq" id="XP_018335225.1">
    <property type="nucleotide sequence ID" value="XM_018479723.1"/>
</dbReference>
<evidence type="ECO:0000256" key="4">
    <source>
        <dbReference type="ARBA" id="ARBA00022729"/>
    </source>
</evidence>
<evidence type="ECO:0000256" key="2">
    <source>
        <dbReference type="ARBA" id="ARBA00009127"/>
    </source>
</evidence>
<dbReference type="GO" id="GO:0005576">
    <property type="term" value="C:extracellular region"/>
    <property type="evidence" value="ECO:0007669"/>
    <property type="project" value="UniProtKB-SubCell"/>
</dbReference>
<accession>A0A1W4XS25</accession>
<organism evidence="7 8">
    <name type="scientific">Agrilus planipennis</name>
    <name type="common">Emerald ash borer</name>
    <name type="synonym">Agrilus marcopoli</name>
    <dbReference type="NCBI Taxonomy" id="224129"/>
    <lineage>
        <taxon>Eukaryota</taxon>
        <taxon>Metazoa</taxon>
        <taxon>Ecdysozoa</taxon>
        <taxon>Arthropoda</taxon>
        <taxon>Hexapoda</taxon>
        <taxon>Insecta</taxon>
        <taxon>Pterygota</taxon>
        <taxon>Neoptera</taxon>
        <taxon>Endopterygota</taxon>
        <taxon>Coleoptera</taxon>
        <taxon>Polyphaga</taxon>
        <taxon>Elateriformia</taxon>
        <taxon>Buprestoidea</taxon>
        <taxon>Buprestidae</taxon>
        <taxon>Agrilinae</taxon>
        <taxon>Agrilus</taxon>
    </lineage>
</organism>
<dbReference type="CTD" id="115878205"/>
<dbReference type="Gene3D" id="2.120.10.30">
    <property type="entry name" value="TolB, C-terminal domain"/>
    <property type="match status" value="1"/>
</dbReference>
<dbReference type="STRING" id="224129.A0A1W4XS25"/>
<evidence type="ECO:0000256" key="3">
    <source>
        <dbReference type="ARBA" id="ARBA00022525"/>
    </source>
</evidence>
<reference evidence="8" key="1">
    <citation type="submission" date="2025-08" db="UniProtKB">
        <authorList>
            <consortium name="RefSeq"/>
        </authorList>
    </citation>
    <scope>IDENTIFICATION</scope>
    <source>
        <tissue evidence="8">Entire body</tissue>
    </source>
</reference>
<dbReference type="InParanoid" id="A0A1W4XS25"/>
<dbReference type="InterPro" id="IPR011042">
    <property type="entry name" value="6-blade_b-propeller_TolB-like"/>
</dbReference>
<comment type="similarity">
    <text evidence="2">Belongs to the major royal jelly protein family.</text>
</comment>
<dbReference type="AlphaFoldDB" id="A0A1W4XS25"/>
<feature type="chain" id="PRO_5010690779" evidence="6">
    <location>
        <begin position="20"/>
        <end position="506"/>
    </location>
</feature>
<dbReference type="PANTHER" id="PTHR10009">
    <property type="entry name" value="PROTEIN YELLOW-RELATED"/>
    <property type="match status" value="1"/>
</dbReference>
<dbReference type="InterPro" id="IPR017996">
    <property type="entry name" value="MRJP/yellow-related"/>
</dbReference>
<dbReference type="PANTHER" id="PTHR10009:SF18">
    <property type="entry name" value="PROTEIN YELLOW-LIKE PROTEIN"/>
    <property type="match status" value="1"/>
</dbReference>
<gene>
    <name evidence="8" type="primary">LOC108744119</name>
</gene>
<dbReference type="SUPFAM" id="SSF63825">
    <property type="entry name" value="YWTD domain"/>
    <property type="match status" value="1"/>
</dbReference>
<evidence type="ECO:0000256" key="1">
    <source>
        <dbReference type="ARBA" id="ARBA00004613"/>
    </source>
</evidence>
<keyword evidence="4 6" id="KW-0732">Signal</keyword>
<dbReference type="Pfam" id="PF03022">
    <property type="entry name" value="MRJP"/>
    <property type="match status" value="1"/>
</dbReference>
<comment type="subcellular location">
    <subcellularLocation>
        <location evidence="1">Secreted</location>
    </subcellularLocation>
</comment>
<evidence type="ECO:0000256" key="5">
    <source>
        <dbReference type="SAM" id="MobiDB-lite"/>
    </source>
</evidence>
<feature type="signal peptide" evidence="6">
    <location>
        <begin position="1"/>
        <end position="19"/>
    </location>
</feature>
<dbReference type="GeneID" id="108744119"/>
<evidence type="ECO:0000313" key="8">
    <source>
        <dbReference type="RefSeq" id="XP_018335225.1"/>
    </source>
</evidence>